<dbReference type="EMBL" id="JAVDWA010000001">
    <property type="protein sequence ID" value="MDR7071277.1"/>
    <property type="molecule type" value="Genomic_DNA"/>
</dbReference>
<sequence>MQWNSEVWINGIFKSLVLFSPLILLIGFYKDITFLFAVGFLIMLIYGATLLQFKSAAKTLDVEKSKQTYRLFPGDTDQFYVQLLHKGKWPSFSGEMSFTHRDVISETGGSEGNEGAQGRIEISRPFAVSRNTAYKQAIPFKANRRGTTRISNLTVRVQDPLQAGGLLLSYQQLFPAEVIVYPELLPVYGIEQLYYQGIGEAARPFALYENDSLPAGTRNYTSGDSFHKIHWKATAKTGALQTKVFEKTVVYHWTFIYTIQLDHKKKSNKSTDEIEKEISYLAYMCKFAAEKGIPFEVYINFKVPGQLGVYHISSGSGSQHLMKILEGLARIDRTSMTVKPAVMWKKIDRNFIGSVPFVILLGSIPNDAESSVLLQKWRKSGGRIFAVNQNGNESYLMPYTSKEEISC</sequence>
<reference evidence="2 3" key="1">
    <citation type="submission" date="2023-07" db="EMBL/GenBank/DDBJ databases">
        <title>Sorghum-associated microbial communities from plants grown in Nebraska, USA.</title>
        <authorList>
            <person name="Schachtman D."/>
        </authorList>
    </citation>
    <scope>NUCLEOTIDE SEQUENCE [LARGE SCALE GENOMIC DNA]</scope>
    <source>
        <strain evidence="2 3">BE211</strain>
    </source>
</reference>
<evidence type="ECO:0000313" key="2">
    <source>
        <dbReference type="EMBL" id="MDR7071277.1"/>
    </source>
</evidence>
<dbReference type="PANTHER" id="PTHR34351:SF2">
    <property type="entry name" value="DUF58 DOMAIN-CONTAINING PROTEIN"/>
    <property type="match status" value="1"/>
</dbReference>
<organism evidence="2 3">
    <name type="scientific">Fictibacillus barbaricus</name>
    <dbReference type="NCBI Taxonomy" id="182136"/>
    <lineage>
        <taxon>Bacteria</taxon>
        <taxon>Bacillati</taxon>
        <taxon>Bacillota</taxon>
        <taxon>Bacilli</taxon>
        <taxon>Bacillales</taxon>
        <taxon>Fictibacillaceae</taxon>
        <taxon>Fictibacillus</taxon>
    </lineage>
</organism>
<protein>
    <submittedName>
        <fullName evidence="2">Uncharacterized protein (DUF58 family)</fullName>
    </submittedName>
</protein>
<dbReference type="RefSeq" id="WP_310255767.1">
    <property type="nucleotide sequence ID" value="NZ_JAVDWA010000001.1"/>
</dbReference>
<dbReference type="Proteomes" id="UP001258181">
    <property type="component" value="Unassembled WGS sequence"/>
</dbReference>
<evidence type="ECO:0000313" key="3">
    <source>
        <dbReference type="Proteomes" id="UP001258181"/>
    </source>
</evidence>
<keyword evidence="1" id="KW-0812">Transmembrane</keyword>
<proteinExistence type="predicted"/>
<comment type="caution">
    <text evidence="2">The sequence shown here is derived from an EMBL/GenBank/DDBJ whole genome shotgun (WGS) entry which is preliminary data.</text>
</comment>
<feature type="transmembrane region" description="Helical" evidence="1">
    <location>
        <begin position="32"/>
        <end position="51"/>
    </location>
</feature>
<keyword evidence="1" id="KW-0472">Membrane</keyword>
<keyword evidence="1" id="KW-1133">Transmembrane helix</keyword>
<gene>
    <name evidence="2" type="ORF">J2X07_000252</name>
</gene>
<dbReference type="PANTHER" id="PTHR34351">
    <property type="entry name" value="SLR1927 PROTEIN-RELATED"/>
    <property type="match status" value="1"/>
</dbReference>
<name>A0ABU1TVN7_9BACL</name>
<feature type="transmembrane region" description="Helical" evidence="1">
    <location>
        <begin position="7"/>
        <end position="26"/>
    </location>
</feature>
<evidence type="ECO:0000256" key="1">
    <source>
        <dbReference type="SAM" id="Phobius"/>
    </source>
</evidence>
<accession>A0ABU1TVN7</accession>
<keyword evidence="3" id="KW-1185">Reference proteome</keyword>